<comment type="caution">
    <text evidence="2">The sequence shown here is derived from an EMBL/GenBank/DDBJ whole genome shotgun (WGS) entry which is preliminary data.</text>
</comment>
<keyword evidence="3" id="KW-1185">Reference proteome</keyword>
<dbReference type="Gene3D" id="3.40.50.150">
    <property type="entry name" value="Vaccinia Virus protein VP39"/>
    <property type="match status" value="1"/>
</dbReference>
<accession>A0A2P6VLY4</accession>
<sequence>MRVTSLLLRRHAPHDRAGAAGERTCCLQVAAGTAAAAGAAAAAAGAAGQHPAPQQTGSAHPGAAPAADRPWNAADAMVFADCMHLMDTRRALQAAHRHLRHRGLLLVQWTNLDLSSELVQQLEEVLEEAVPGYIRYDCQHDPSVWAPRLQMGGLFRLIDFMSAPHSLSLPPAALMDALDQRGPLRSRHGSSSRRSFHHRLQHLIDTHCTEMAAVAPASASSQSLQACQRRRILLPLHTKAYLLARSPGPPGGAAAVVSPSGQRARGALEPEKACLFCGAPVTVD</sequence>
<dbReference type="InterPro" id="IPR029063">
    <property type="entry name" value="SAM-dependent_MTases_sf"/>
</dbReference>
<organism evidence="2 3">
    <name type="scientific">Micractinium conductrix</name>
    <dbReference type="NCBI Taxonomy" id="554055"/>
    <lineage>
        <taxon>Eukaryota</taxon>
        <taxon>Viridiplantae</taxon>
        <taxon>Chlorophyta</taxon>
        <taxon>core chlorophytes</taxon>
        <taxon>Trebouxiophyceae</taxon>
        <taxon>Chlorellales</taxon>
        <taxon>Chlorellaceae</taxon>
        <taxon>Chlorella clade</taxon>
        <taxon>Micractinium</taxon>
    </lineage>
</organism>
<protein>
    <submittedName>
        <fullName evidence="2">Methyltransferase isoform A</fullName>
    </submittedName>
</protein>
<dbReference type="SUPFAM" id="SSF53335">
    <property type="entry name" value="S-adenosyl-L-methionine-dependent methyltransferases"/>
    <property type="match status" value="1"/>
</dbReference>
<gene>
    <name evidence="2" type="ORF">C2E20_1706</name>
</gene>
<evidence type="ECO:0000313" key="2">
    <source>
        <dbReference type="EMBL" id="PSC75065.1"/>
    </source>
</evidence>
<proteinExistence type="predicted"/>
<keyword evidence="2" id="KW-0489">Methyltransferase</keyword>
<dbReference type="GO" id="GO:0008168">
    <property type="term" value="F:methyltransferase activity"/>
    <property type="evidence" value="ECO:0007669"/>
    <property type="project" value="UniProtKB-KW"/>
</dbReference>
<reference evidence="2 3" key="1">
    <citation type="journal article" date="2018" name="Plant J.">
        <title>Genome sequences of Chlorella sorokiniana UTEX 1602 and Micractinium conductrix SAG 241.80: implications to maltose excretion by a green alga.</title>
        <authorList>
            <person name="Arriola M.B."/>
            <person name="Velmurugan N."/>
            <person name="Zhang Y."/>
            <person name="Plunkett M.H."/>
            <person name="Hondzo H."/>
            <person name="Barney B.M."/>
        </authorList>
    </citation>
    <scope>NUCLEOTIDE SEQUENCE [LARGE SCALE GENOMIC DNA]</scope>
    <source>
        <strain evidence="2 3">SAG 241.80</strain>
    </source>
</reference>
<dbReference type="Proteomes" id="UP000239649">
    <property type="component" value="Unassembled WGS sequence"/>
</dbReference>
<dbReference type="OrthoDB" id="10650812at2759"/>
<dbReference type="GO" id="GO:0032259">
    <property type="term" value="P:methylation"/>
    <property type="evidence" value="ECO:0007669"/>
    <property type="project" value="UniProtKB-KW"/>
</dbReference>
<evidence type="ECO:0000256" key="1">
    <source>
        <dbReference type="SAM" id="MobiDB-lite"/>
    </source>
</evidence>
<dbReference type="AlphaFoldDB" id="A0A2P6VLY4"/>
<dbReference type="EMBL" id="LHPF02000003">
    <property type="protein sequence ID" value="PSC75065.1"/>
    <property type="molecule type" value="Genomic_DNA"/>
</dbReference>
<name>A0A2P6VLY4_9CHLO</name>
<evidence type="ECO:0000313" key="3">
    <source>
        <dbReference type="Proteomes" id="UP000239649"/>
    </source>
</evidence>
<keyword evidence="2" id="KW-0808">Transferase</keyword>
<feature type="region of interest" description="Disordered" evidence="1">
    <location>
        <begin position="47"/>
        <end position="67"/>
    </location>
</feature>